<organism evidence="1 2">
    <name type="scientific">Candidatus Kaiserbacteria bacterium RIFCSPHIGHO2_02_FULL_55_25</name>
    <dbReference type="NCBI Taxonomy" id="1798498"/>
    <lineage>
        <taxon>Bacteria</taxon>
        <taxon>Candidatus Kaiseribacteriota</taxon>
    </lineage>
</organism>
<accession>A0A1F6E7Q9</accession>
<dbReference type="AlphaFoldDB" id="A0A1F6E7Q9"/>
<evidence type="ECO:0000313" key="1">
    <source>
        <dbReference type="EMBL" id="OGG69607.1"/>
    </source>
</evidence>
<comment type="caution">
    <text evidence="1">The sequence shown here is derived from an EMBL/GenBank/DDBJ whole genome shotgun (WGS) entry which is preliminary data.</text>
</comment>
<sequence>MRVLQQIFRSPLGVTAALSVALLLGVSVSQISSLMQQNQQVLAFVATPAAQTATAEGADWQQEMTLLGLNTENNPAATSTADSIAMIGQIVIAEMVGQYAGMQDRGSYTAETVQNASANIAANLRANILYKTYSTTDFKTDTDISYDRMLTYRSDLRAALAPLLQNTGSELELYGKYIETADANYLGQLSAAAGNYRAAAEQAAALTIPRDAVNYHKDILNAMEQFSATLDKMATHATDPLASAALLRTFNQAETTMYTSFNALSRYYSQKTP</sequence>
<gene>
    <name evidence="1" type="ORF">A3C20_03745</name>
</gene>
<name>A0A1F6E7Q9_9BACT</name>
<dbReference type="EMBL" id="MFLL01000010">
    <property type="protein sequence ID" value="OGG69607.1"/>
    <property type="molecule type" value="Genomic_DNA"/>
</dbReference>
<protein>
    <submittedName>
        <fullName evidence="1">Uncharacterized protein</fullName>
    </submittedName>
</protein>
<proteinExistence type="predicted"/>
<dbReference type="Proteomes" id="UP000176914">
    <property type="component" value="Unassembled WGS sequence"/>
</dbReference>
<reference evidence="1 2" key="1">
    <citation type="journal article" date="2016" name="Nat. Commun.">
        <title>Thousands of microbial genomes shed light on interconnected biogeochemical processes in an aquifer system.</title>
        <authorList>
            <person name="Anantharaman K."/>
            <person name="Brown C.T."/>
            <person name="Hug L.A."/>
            <person name="Sharon I."/>
            <person name="Castelle C.J."/>
            <person name="Probst A.J."/>
            <person name="Thomas B.C."/>
            <person name="Singh A."/>
            <person name="Wilkins M.J."/>
            <person name="Karaoz U."/>
            <person name="Brodie E.L."/>
            <person name="Williams K.H."/>
            <person name="Hubbard S.S."/>
            <person name="Banfield J.F."/>
        </authorList>
    </citation>
    <scope>NUCLEOTIDE SEQUENCE [LARGE SCALE GENOMIC DNA]</scope>
</reference>
<evidence type="ECO:0000313" key="2">
    <source>
        <dbReference type="Proteomes" id="UP000176914"/>
    </source>
</evidence>